<feature type="domain" description="WH2" evidence="2">
    <location>
        <begin position="11"/>
        <end position="28"/>
    </location>
</feature>
<feature type="region of interest" description="Disordered" evidence="1">
    <location>
        <begin position="26"/>
        <end position="49"/>
    </location>
</feature>
<dbReference type="GO" id="GO:0003779">
    <property type="term" value="F:actin binding"/>
    <property type="evidence" value="ECO:0007669"/>
    <property type="project" value="InterPro"/>
</dbReference>
<feature type="compositionally biased region" description="Polar residues" evidence="1">
    <location>
        <begin position="129"/>
        <end position="145"/>
    </location>
</feature>
<feature type="compositionally biased region" description="Polar residues" evidence="1">
    <location>
        <begin position="31"/>
        <end position="47"/>
    </location>
</feature>
<evidence type="ECO:0000256" key="1">
    <source>
        <dbReference type="SAM" id="MobiDB-lite"/>
    </source>
</evidence>
<protein>
    <recommendedName>
        <fullName evidence="2">WH2 domain-containing protein</fullName>
    </recommendedName>
</protein>
<dbReference type="Pfam" id="PF02205">
    <property type="entry name" value="WH2"/>
    <property type="match status" value="1"/>
</dbReference>
<reference evidence="3" key="1">
    <citation type="submission" date="2014-05" db="EMBL/GenBank/DDBJ databases">
        <authorList>
            <person name="Chronopoulou M."/>
        </authorList>
    </citation>
    <scope>NUCLEOTIDE SEQUENCE</scope>
    <source>
        <tissue evidence="3">Whole organism</tissue>
    </source>
</reference>
<dbReference type="InterPro" id="IPR003124">
    <property type="entry name" value="WH2_dom"/>
</dbReference>
<name>A0A0K2TFG5_LEPSM</name>
<proteinExistence type="predicted"/>
<feature type="region of interest" description="Disordered" evidence="1">
    <location>
        <begin position="110"/>
        <end position="146"/>
    </location>
</feature>
<dbReference type="AlphaFoldDB" id="A0A0K2TFG5"/>
<dbReference type="SMART" id="SM00246">
    <property type="entry name" value="WH2"/>
    <property type="match status" value="1"/>
</dbReference>
<evidence type="ECO:0000313" key="3">
    <source>
        <dbReference type="EMBL" id="CDW24764.1"/>
    </source>
</evidence>
<organism evidence="3">
    <name type="scientific">Lepeophtheirus salmonis</name>
    <name type="common">Salmon louse</name>
    <name type="synonym">Caligus salmonis</name>
    <dbReference type="NCBI Taxonomy" id="72036"/>
    <lineage>
        <taxon>Eukaryota</taxon>
        <taxon>Metazoa</taxon>
        <taxon>Ecdysozoa</taxon>
        <taxon>Arthropoda</taxon>
        <taxon>Crustacea</taxon>
        <taxon>Multicrustacea</taxon>
        <taxon>Hexanauplia</taxon>
        <taxon>Copepoda</taxon>
        <taxon>Siphonostomatoida</taxon>
        <taxon>Caligidae</taxon>
        <taxon>Lepeophtheirus</taxon>
    </lineage>
</organism>
<feature type="region of interest" description="Disordered" evidence="1">
    <location>
        <begin position="159"/>
        <end position="179"/>
    </location>
</feature>
<feature type="compositionally biased region" description="Pro residues" evidence="1">
    <location>
        <begin position="114"/>
        <end position="127"/>
    </location>
</feature>
<sequence length="257" mass="28965">MSYVPAAELSSRSDLLKSIQEGKRLRKTVTNDRSAPNISSDSRSKTLSYGDVNKRLPGIRGLFADGAEKTGLDESSSYSRKVIPLTKHVKLYHNNNQNFLKDDRKLLISKKSEAPPPPPNSYKPPFPNRTRSFNTGSYSSNSKLSVGSRDDMLISKLSSIPSRRQMKPPNHPPPPPPIPKRVVGTIQNYKMDAETKQHEVTSQDDRLIKLETSIESFDLRFASMFKPSSLFPPPEPFTCIQKTYPSKNNQRKFVSRT</sequence>
<feature type="compositionally biased region" description="Pro residues" evidence="1">
    <location>
        <begin position="169"/>
        <end position="179"/>
    </location>
</feature>
<accession>A0A0K2TFG5</accession>
<dbReference type="PROSITE" id="PS51082">
    <property type="entry name" value="WH2"/>
    <property type="match status" value="1"/>
</dbReference>
<evidence type="ECO:0000259" key="2">
    <source>
        <dbReference type="PROSITE" id="PS51082"/>
    </source>
</evidence>
<dbReference type="EMBL" id="HACA01007403">
    <property type="protein sequence ID" value="CDW24764.1"/>
    <property type="molecule type" value="Transcribed_RNA"/>
</dbReference>